<dbReference type="Proteomes" id="UP001642464">
    <property type="component" value="Unassembled WGS sequence"/>
</dbReference>
<dbReference type="Pfam" id="PF00701">
    <property type="entry name" value="DHDPS"/>
    <property type="match status" value="1"/>
</dbReference>
<dbReference type="SUPFAM" id="SSF51569">
    <property type="entry name" value="Aldolase"/>
    <property type="match status" value="1"/>
</dbReference>
<gene>
    <name evidence="3" type="ORF">SCF082_LOCUS19989</name>
</gene>
<evidence type="ECO:0000313" key="3">
    <source>
        <dbReference type="EMBL" id="CAK9032240.1"/>
    </source>
</evidence>
<dbReference type="PANTHER" id="PTHR12128">
    <property type="entry name" value="DIHYDRODIPICOLINATE SYNTHASE"/>
    <property type="match status" value="1"/>
</dbReference>
<dbReference type="Gene3D" id="3.20.20.70">
    <property type="entry name" value="Aldolase class I"/>
    <property type="match status" value="1"/>
</dbReference>
<dbReference type="PROSITE" id="PS00665">
    <property type="entry name" value="DHDPS_1"/>
    <property type="match status" value="1"/>
</dbReference>
<dbReference type="EMBL" id="CAXAMM010013803">
    <property type="protein sequence ID" value="CAK9032240.1"/>
    <property type="molecule type" value="Genomic_DNA"/>
</dbReference>
<organism evidence="3 4">
    <name type="scientific">Durusdinium trenchii</name>
    <dbReference type="NCBI Taxonomy" id="1381693"/>
    <lineage>
        <taxon>Eukaryota</taxon>
        <taxon>Sar</taxon>
        <taxon>Alveolata</taxon>
        <taxon>Dinophyceae</taxon>
        <taxon>Suessiales</taxon>
        <taxon>Symbiodiniaceae</taxon>
        <taxon>Durusdinium</taxon>
    </lineage>
</organism>
<evidence type="ECO:0000256" key="2">
    <source>
        <dbReference type="ARBA" id="ARBA00023270"/>
    </source>
</evidence>
<protein>
    <submittedName>
        <fullName evidence="3">Chloroplastic (HTPA synthase 2)</fullName>
    </submittedName>
</protein>
<dbReference type="InterPro" id="IPR002220">
    <property type="entry name" value="DapA-like"/>
</dbReference>
<name>A0ABP0L1A2_9DINO</name>
<dbReference type="PRINTS" id="PR00146">
    <property type="entry name" value="DHPICSNTHASE"/>
</dbReference>
<dbReference type="InterPro" id="IPR013785">
    <property type="entry name" value="Aldolase_TIM"/>
</dbReference>
<reference evidence="3 4" key="1">
    <citation type="submission" date="2024-02" db="EMBL/GenBank/DDBJ databases">
        <authorList>
            <person name="Chen Y."/>
            <person name="Shah S."/>
            <person name="Dougan E. K."/>
            <person name="Thang M."/>
            <person name="Chan C."/>
        </authorList>
    </citation>
    <scope>NUCLEOTIDE SEQUENCE [LARGE SCALE GENOMIC DNA]</scope>
</reference>
<keyword evidence="2" id="KW-0704">Schiff base</keyword>
<keyword evidence="1" id="KW-0456">Lyase</keyword>
<comment type="caution">
    <text evidence="3">The sequence shown here is derived from an EMBL/GenBank/DDBJ whole genome shotgun (WGS) entry which is preliminary data.</text>
</comment>
<keyword evidence="4" id="KW-1185">Reference proteome</keyword>
<evidence type="ECO:0000256" key="1">
    <source>
        <dbReference type="ARBA" id="ARBA00023239"/>
    </source>
</evidence>
<evidence type="ECO:0000313" key="4">
    <source>
        <dbReference type="Proteomes" id="UP001642464"/>
    </source>
</evidence>
<dbReference type="PANTHER" id="PTHR12128:SF15">
    <property type="entry name" value="4-HYDROXY-TETRAHYDRODIPICOLINATE SYNTHASE 1, CHLOROPLASTIC"/>
    <property type="match status" value="1"/>
</dbReference>
<sequence>MAEATLALRKACKTASSCEGFGGLLVKGLAIKIFSRRKTIVELLSSVQRNTLFSTLCFAHFGGRRSTNFGLKAAIVFVSLPNEDAPHDVSVEVRLITAVKTPYQADGKIDLEAFDKLVEHQIANGVEGLIIGGTTGEGHLLSLEERIGLVSHSKACPLRKGRQHRQQPHRRSPDLTAAGMDAALLINPYYGKTSDSGIVMHLEAALKFGPAFIYNVPGRTGQDIKPEVIMKIKDHPHFIGVKVCLESVTQELSDQGICCWSGNDDQMHQSRHKCGAVGVISVTSNVVPGLVKRLMTQEDEELNAKLGPLYKWLFTDPNPIGVNTMLMMLGAAKPIFRLPYTFVPRDRRLAGLELVKSIGLEWGPFRRPGGGRGRRKRKFLFSPEVGNLPNH</sequence>
<dbReference type="InterPro" id="IPR020624">
    <property type="entry name" value="Schiff_base-form_aldolases_CS"/>
</dbReference>
<proteinExistence type="predicted"/>
<dbReference type="SMART" id="SM01130">
    <property type="entry name" value="DHDPS"/>
    <property type="match status" value="1"/>
</dbReference>
<accession>A0ABP0L1A2</accession>